<feature type="domain" description="HTH myb-type" evidence="7">
    <location>
        <begin position="59"/>
        <end position="105"/>
    </location>
</feature>
<dbReference type="SUPFAM" id="SSF46689">
    <property type="entry name" value="Homeodomain-like"/>
    <property type="match status" value="2"/>
</dbReference>
<keyword evidence="1" id="KW-0805">Transcription regulation</keyword>
<protein>
    <submittedName>
        <fullName evidence="8">Uncharacterized protein</fullName>
    </submittedName>
</protein>
<feature type="domain" description="Myb-like" evidence="6">
    <location>
        <begin position="106"/>
        <end position="156"/>
    </location>
</feature>
<feature type="domain" description="HTH myb-type" evidence="7">
    <location>
        <begin position="106"/>
        <end position="160"/>
    </location>
</feature>
<dbReference type="GO" id="GO:0001006">
    <property type="term" value="F:RNA polymerase III type 3 promoter sequence-specific DNA binding"/>
    <property type="evidence" value="ECO:0007669"/>
    <property type="project" value="TreeGrafter"/>
</dbReference>
<evidence type="ECO:0000256" key="4">
    <source>
        <dbReference type="ARBA" id="ARBA00023242"/>
    </source>
</evidence>
<dbReference type="PANTHER" id="PTHR46621:SF1">
    <property type="entry name" value="SNRNA-ACTIVATING PROTEIN COMPLEX SUBUNIT 4"/>
    <property type="match status" value="1"/>
</dbReference>
<evidence type="ECO:0000256" key="5">
    <source>
        <dbReference type="SAM" id="MobiDB-lite"/>
    </source>
</evidence>
<dbReference type="Pfam" id="PF00249">
    <property type="entry name" value="Myb_DNA-binding"/>
    <property type="match status" value="1"/>
</dbReference>
<dbReference type="PANTHER" id="PTHR46621">
    <property type="entry name" value="SNRNA-ACTIVATING PROTEIN COMPLEX SUBUNIT 4"/>
    <property type="match status" value="1"/>
</dbReference>
<evidence type="ECO:0000313" key="9">
    <source>
        <dbReference type="Proteomes" id="UP001383192"/>
    </source>
</evidence>
<comment type="caution">
    <text evidence="8">The sequence shown here is derived from an EMBL/GenBank/DDBJ whole genome shotgun (WGS) entry which is preliminary data.</text>
</comment>
<dbReference type="EMBL" id="JAYKXP010000031">
    <property type="protein sequence ID" value="KAK7041924.1"/>
    <property type="molecule type" value="Genomic_DNA"/>
</dbReference>
<dbReference type="InterPro" id="IPR001005">
    <property type="entry name" value="SANT/Myb"/>
</dbReference>
<dbReference type="GO" id="GO:0042795">
    <property type="term" value="P:snRNA transcription by RNA polymerase II"/>
    <property type="evidence" value="ECO:0007669"/>
    <property type="project" value="TreeGrafter"/>
</dbReference>
<evidence type="ECO:0000256" key="3">
    <source>
        <dbReference type="ARBA" id="ARBA00023163"/>
    </source>
</evidence>
<dbReference type="PROSITE" id="PS50090">
    <property type="entry name" value="MYB_LIKE"/>
    <property type="match status" value="3"/>
</dbReference>
<dbReference type="GO" id="GO:0000978">
    <property type="term" value="F:RNA polymerase II cis-regulatory region sequence-specific DNA binding"/>
    <property type="evidence" value="ECO:0007669"/>
    <property type="project" value="TreeGrafter"/>
</dbReference>
<evidence type="ECO:0000259" key="6">
    <source>
        <dbReference type="PROSITE" id="PS50090"/>
    </source>
</evidence>
<organism evidence="8 9">
    <name type="scientific">Paramarasmius palmivorus</name>
    <dbReference type="NCBI Taxonomy" id="297713"/>
    <lineage>
        <taxon>Eukaryota</taxon>
        <taxon>Fungi</taxon>
        <taxon>Dikarya</taxon>
        <taxon>Basidiomycota</taxon>
        <taxon>Agaricomycotina</taxon>
        <taxon>Agaricomycetes</taxon>
        <taxon>Agaricomycetidae</taxon>
        <taxon>Agaricales</taxon>
        <taxon>Marasmiineae</taxon>
        <taxon>Marasmiaceae</taxon>
        <taxon>Paramarasmius</taxon>
    </lineage>
</organism>
<feature type="region of interest" description="Disordered" evidence="5">
    <location>
        <begin position="235"/>
        <end position="281"/>
    </location>
</feature>
<name>A0AAW0CRM9_9AGAR</name>
<evidence type="ECO:0000256" key="2">
    <source>
        <dbReference type="ARBA" id="ARBA00023125"/>
    </source>
</evidence>
<keyword evidence="4" id="KW-0539">Nucleus</keyword>
<keyword evidence="9" id="KW-1185">Reference proteome</keyword>
<feature type="region of interest" description="Disordered" evidence="5">
    <location>
        <begin position="377"/>
        <end position="406"/>
    </location>
</feature>
<evidence type="ECO:0000313" key="8">
    <source>
        <dbReference type="EMBL" id="KAK7041924.1"/>
    </source>
</evidence>
<dbReference type="GO" id="GO:0042796">
    <property type="term" value="P:snRNA transcription by RNA polymerase III"/>
    <property type="evidence" value="ECO:0007669"/>
    <property type="project" value="TreeGrafter"/>
</dbReference>
<accession>A0AAW0CRM9</accession>
<feature type="domain" description="Myb-like" evidence="6">
    <location>
        <begin position="55"/>
        <end position="105"/>
    </location>
</feature>
<feature type="domain" description="Myb-like" evidence="6">
    <location>
        <begin position="2"/>
        <end position="54"/>
    </location>
</feature>
<dbReference type="InterPro" id="IPR009057">
    <property type="entry name" value="Homeodomain-like_sf"/>
</dbReference>
<dbReference type="Gene3D" id="1.10.10.60">
    <property type="entry name" value="Homeodomain-like"/>
    <property type="match status" value="3"/>
</dbReference>
<dbReference type="Pfam" id="PF13921">
    <property type="entry name" value="Myb_DNA-bind_6"/>
    <property type="match status" value="1"/>
</dbReference>
<dbReference type="SMART" id="SM00717">
    <property type="entry name" value="SANT"/>
    <property type="match status" value="3"/>
</dbReference>
<evidence type="ECO:0000256" key="1">
    <source>
        <dbReference type="ARBA" id="ARBA00023015"/>
    </source>
</evidence>
<feature type="region of interest" description="Disordered" evidence="5">
    <location>
        <begin position="200"/>
        <end position="221"/>
    </location>
</feature>
<gene>
    <name evidence="8" type="ORF">VNI00_008906</name>
</gene>
<dbReference type="PROSITE" id="PS51294">
    <property type="entry name" value="HTH_MYB"/>
    <property type="match status" value="3"/>
</dbReference>
<proteinExistence type="predicted"/>
<dbReference type="InterPro" id="IPR017930">
    <property type="entry name" value="Myb_dom"/>
</dbReference>
<feature type="compositionally biased region" description="Polar residues" evidence="5">
    <location>
        <begin position="257"/>
        <end position="276"/>
    </location>
</feature>
<dbReference type="GO" id="GO:0019185">
    <property type="term" value="C:snRNA-activating protein complex"/>
    <property type="evidence" value="ECO:0007669"/>
    <property type="project" value="TreeGrafter"/>
</dbReference>
<keyword evidence="2" id="KW-0238">DNA-binding</keyword>
<evidence type="ECO:0000259" key="7">
    <source>
        <dbReference type="PROSITE" id="PS51294"/>
    </source>
</evidence>
<dbReference type="InterPro" id="IPR051575">
    <property type="entry name" value="Myb-like_DNA-bd"/>
</dbReference>
<feature type="domain" description="HTH myb-type" evidence="7">
    <location>
        <begin position="8"/>
        <end position="58"/>
    </location>
</feature>
<keyword evidence="3" id="KW-0804">Transcription</keyword>
<dbReference type="Proteomes" id="UP001383192">
    <property type="component" value="Unassembled WGS sequence"/>
</dbReference>
<sequence>MVEKAASRPWTQEEDDLLRKAVATHGAQDNWKAVATEVPGRTNKACRKRWLHSLSPTIKKTPWTQDEDDQLLGLFSIHGPKWSFIARQIPGRTDDACSKRYNEALNPDLKKDDWTPEEEQLLVQVHAEIGHNKWKEVGARLSRSGLACRNRWKQLERKGKISQLIAPGGAHREMPARPMGQLETYYPYYPPESYPLFNEAGPMSSFREPTPELPASQPVSYPPPMHFSSSSLIAALSDPTPQPSPSSSYLEPPADSSCGSSPIAQHSPMLSESPYQASPAEITDNPMLLDNLAQNTFLGFDFSSFYMAEEPFVSHEPGIFTTPLDPSSGAYSMPDQEMCVQVPKAPIVAQLEEAPLYDRQAGSPFSDISPEMNLVEMSSASCSPEERLSQLSPTSSPGSAAPVDLPANDSIPSSSLLFAETPLVTDAAVSRGRKRKNTASASTAHTLSVSNIQHRLSTIMPLSSEYVSEHLVSGTILLMIVLHAVVR</sequence>
<feature type="compositionally biased region" description="Polar residues" evidence="5">
    <location>
        <begin position="389"/>
        <end position="398"/>
    </location>
</feature>
<dbReference type="CDD" id="cd00167">
    <property type="entry name" value="SANT"/>
    <property type="match status" value="2"/>
</dbReference>
<reference evidence="8 9" key="1">
    <citation type="submission" date="2024-01" db="EMBL/GenBank/DDBJ databases">
        <title>A draft genome for a cacao thread blight-causing isolate of Paramarasmius palmivorus.</title>
        <authorList>
            <person name="Baruah I.K."/>
            <person name="Bukari Y."/>
            <person name="Amoako-Attah I."/>
            <person name="Meinhardt L.W."/>
            <person name="Bailey B.A."/>
            <person name="Cohen S.P."/>
        </authorList>
    </citation>
    <scope>NUCLEOTIDE SEQUENCE [LARGE SCALE GENOMIC DNA]</scope>
    <source>
        <strain evidence="8 9">GH-12</strain>
    </source>
</reference>
<dbReference type="AlphaFoldDB" id="A0AAW0CRM9"/>